<name>A0A379TR09_SALER</name>
<protein>
    <submittedName>
        <fullName evidence="2">Uncharacterized protein</fullName>
    </submittedName>
</protein>
<evidence type="ECO:0000313" key="2">
    <source>
        <dbReference type="EMBL" id="SUG51939.1"/>
    </source>
</evidence>
<dbReference type="EMBL" id="UGXC01000003">
    <property type="protein sequence ID" value="SUG51939.1"/>
    <property type="molecule type" value="Genomic_DNA"/>
</dbReference>
<dbReference type="Proteomes" id="UP000255443">
    <property type="component" value="Unassembled WGS sequence"/>
</dbReference>
<sequence>MSAGAELKRAGEALEPSVTRHEYEVAAAHVRVVHEQRQKELTKEREYPGHRWSCSDNLD</sequence>
<reference evidence="2 3" key="1">
    <citation type="submission" date="2018-06" db="EMBL/GenBank/DDBJ databases">
        <authorList>
            <consortium name="Pathogen Informatics"/>
            <person name="Doyle S."/>
        </authorList>
    </citation>
    <scope>NUCLEOTIDE SEQUENCE [LARGE SCALE GENOMIC DNA]</scope>
    <source>
        <strain evidence="2 3">NCTC7303</strain>
    </source>
</reference>
<feature type="region of interest" description="Disordered" evidence="1">
    <location>
        <begin position="37"/>
        <end position="59"/>
    </location>
</feature>
<gene>
    <name evidence="2" type="ORF">NCTC7303_04320</name>
</gene>
<dbReference type="AlphaFoldDB" id="A0A379TR09"/>
<feature type="compositionally biased region" description="Basic and acidic residues" evidence="1">
    <location>
        <begin position="37"/>
        <end position="49"/>
    </location>
</feature>
<evidence type="ECO:0000313" key="3">
    <source>
        <dbReference type="Proteomes" id="UP000255443"/>
    </source>
</evidence>
<proteinExistence type="predicted"/>
<evidence type="ECO:0000256" key="1">
    <source>
        <dbReference type="SAM" id="MobiDB-lite"/>
    </source>
</evidence>
<accession>A0A379TR09</accession>
<organism evidence="2 3">
    <name type="scientific">Salmonella enterica subsp. arizonae</name>
    <dbReference type="NCBI Taxonomy" id="59203"/>
    <lineage>
        <taxon>Bacteria</taxon>
        <taxon>Pseudomonadati</taxon>
        <taxon>Pseudomonadota</taxon>
        <taxon>Gammaproteobacteria</taxon>
        <taxon>Enterobacterales</taxon>
        <taxon>Enterobacteriaceae</taxon>
        <taxon>Salmonella</taxon>
    </lineage>
</organism>